<dbReference type="EMBL" id="AF303741">
    <property type="protein sequence ID" value="AAK82175.1"/>
    <property type="molecule type" value="Genomic_DNA"/>
</dbReference>
<reference evidence="1 2" key="1">
    <citation type="journal article" date="1984" name="J. Virol.">
        <title>DNA analysis of insect iridescent virus 6: evidence for circular permutation and terminal redundancy.</title>
        <authorList>
            <person name="Delius H."/>
            <person name="Darai G."/>
            <person name="Fluegel R.M."/>
        </authorList>
    </citation>
    <scope>NUCLEOTIDE SEQUENCE [LARGE SCALE GENOMIC DNA]</scope>
</reference>
<dbReference type="KEGG" id="vg:1733143"/>
<protein>
    <submittedName>
        <fullName evidence="1">314L</fullName>
    </submittedName>
</protein>
<name>Q91FL0_IIV6</name>
<organismHost>
    <name type="scientific">Spodoptera frugiperda</name>
    <name type="common">Fall armyworm</name>
    <dbReference type="NCBI Taxonomy" id="7108"/>
</organismHost>
<organismHost>
    <name type="scientific">Acheta domesticus</name>
    <name type="common">House cricket</name>
    <dbReference type="NCBI Taxonomy" id="6997"/>
</organismHost>
<reference evidence="1 2" key="15">
    <citation type="journal article" date="2001" name="Virology">
        <title>Analysis of the first complete DNA sequence of an invertebrate iridovirus: coding strategy of the genome of Chilo iridescent virus.</title>
        <authorList>
            <person name="Jakob N.J."/>
            <person name="Muller K."/>
            <person name="Bahr U."/>
            <person name="Darai G."/>
        </authorList>
    </citation>
    <scope>NUCLEOTIDE SEQUENCE [LARGE SCALE GENOMIC DNA]</scope>
</reference>
<dbReference type="Proteomes" id="UP000001359">
    <property type="component" value="Segment"/>
</dbReference>
<organismHost>
    <name type="scientific">Gryllus bimaculatus</name>
    <name type="common">Two-spotted cricket</name>
    <dbReference type="NCBI Taxonomy" id="6999"/>
</organismHost>
<organism evidence="1 2">
    <name type="scientific">Invertebrate iridescent virus 6</name>
    <name type="common">IIV-6</name>
    <name type="synonym">Chilo iridescent virus</name>
    <dbReference type="NCBI Taxonomy" id="176652"/>
    <lineage>
        <taxon>Viruses</taxon>
        <taxon>Varidnaviria</taxon>
        <taxon>Bamfordvirae</taxon>
        <taxon>Nucleocytoviricota</taxon>
        <taxon>Megaviricetes</taxon>
        <taxon>Pimascovirales</taxon>
        <taxon>Pimascovirales incertae sedis</taxon>
        <taxon>Iridoviridae</taxon>
        <taxon>Betairidovirinae</taxon>
        <taxon>Iridovirus</taxon>
        <taxon>Iridovirus chilo1</taxon>
    </lineage>
</organism>
<reference evidence="1 2" key="3">
    <citation type="journal article" date="1987" name="Virology">
        <title>Molecular cloning and physical mapping of the genome of insect iridescent virus type 6: further evidence for circular permutation of the viral genome.</title>
        <authorList>
            <person name="Schnitzler P."/>
            <person name="Soltau J.B."/>
            <person name="Fischer M."/>
            <person name="Reisner H."/>
            <person name="Scholz J."/>
            <person name="Delius H."/>
            <person name="Darai G."/>
        </authorList>
    </citation>
    <scope>NUCLEOTIDE SEQUENCE [LARGE SCALE GENOMIC DNA]</scope>
</reference>
<sequence>MKLVNSVRITMNFKNRLKMFKNKFKRFKLNLKYRLKIELLNQIREARKSVSFF</sequence>
<reference evidence="1 2" key="8">
    <citation type="journal article" date="1994" name="Intervirology">
        <title>Identification of the primary structure and the coding capacity of the genome of insect iridescent virus type 6 between the genome coordinates 0.310 and 0.347 (7990 bp).</title>
        <authorList>
            <person name="Sonntag K.C."/>
            <person name="Schnitzler P."/>
            <person name="Janssen W."/>
            <person name="Darai G."/>
        </authorList>
    </citation>
    <scope>NUCLEOTIDE SEQUENCE [LARGE SCALE GENOMIC DNA]</scope>
</reference>
<proteinExistence type="predicted"/>
<reference evidence="1 2" key="6">
    <citation type="journal article" date="1992" name="Virus Genes">
        <title>Characterization of the third origin of DNA replication of the genome of insect iridescent virus type 6.</title>
        <authorList>
            <person name="Sonntag K.C."/>
            <person name="Darai G."/>
        </authorList>
    </citation>
    <scope>NUCLEOTIDE SEQUENCE [LARGE SCALE GENOMIC DNA]</scope>
</reference>
<reference evidence="1 2" key="4">
    <citation type="journal article" date="1988" name="Virology">
        <title>Identification and characterization of the repetitive DNA element in the genome of insect iridescent virus type 6.</title>
        <authorList>
            <person name="Fischer M."/>
            <person name="Schnitzler P."/>
            <person name="Delius H."/>
            <person name="Darai G."/>
        </authorList>
    </citation>
    <scope>NUCLEOTIDE SEQUENCE [LARGE SCALE GENOMIC DNA]</scope>
</reference>
<evidence type="ECO:0000313" key="2">
    <source>
        <dbReference type="Proteomes" id="UP000001359"/>
    </source>
</evidence>
<accession>Q91FL0</accession>
<reference evidence="1 2" key="12">
    <citation type="journal article" date="1997" name="Virus Genes">
        <title>The DNA sequence of Chilo iridescent virus between the genome coordinates 0.101 and 0.391; similarities in coding strategy between insect and vertebrate iridoviruses.</title>
        <authorList>
            <person name="Bahr U."/>
            <person name="Tidona C.A."/>
            <person name="Darai G."/>
        </authorList>
    </citation>
    <scope>NUCLEOTIDE SEQUENCE [LARGE SCALE GENOMIC DNA]</scope>
</reference>
<reference evidence="1 2" key="2">
    <citation type="journal article" date="1986" name="Med. Microbiol. Immunol.">
        <title>Insect iridescent virus type 6 induced toxic degenerative hepatitis in mice.</title>
        <authorList>
            <person name="Lorbacher de Ruiz H."/>
            <person name="Gelderblom H."/>
            <person name="Hofmann W."/>
            <person name="Darai G."/>
        </authorList>
    </citation>
    <scope>NUCLEOTIDE SEQUENCE [LARGE SCALE GENOMIC DNA]</scope>
</reference>
<reference evidence="1 2" key="10">
    <citation type="journal article" date="1994" name="Nucleic Acids Res.">
        <title>Identification of genes encoding zinc finger proteins, non-histone chromosomal HMG protein homologue, and a putative GTP phosphohydrolase in the genome of Chilo iridescent virus.</title>
        <authorList>
            <person name="Schnitzler P."/>
            <person name="Hug M."/>
            <person name="Handermann M."/>
            <person name="Janssen W."/>
            <person name="Koonin E.V."/>
            <person name="Delius H."/>
            <person name="Darai C."/>
        </authorList>
    </citation>
    <scope>NUCLEOTIDE SEQUENCE [LARGE SCALE GENOMIC DNA]</scope>
</reference>
<reference evidence="1 2" key="9">
    <citation type="journal article" date="1994" name="J. Gen. Virol.">
        <title>Insect iridescent virus type 6 encodes a polypeptide related to the largest subunit of eukaryotic RNA polymerase II.</title>
        <authorList>
            <person name="Schnitzler P."/>
            <person name="Sonntag K.C."/>
            <person name="Muller M."/>
            <person name="Janssen W."/>
            <person name="Bugert J.J."/>
            <person name="Koonin E.V."/>
            <person name="Darai G."/>
        </authorList>
    </citation>
    <scope>NUCLEOTIDE SEQUENCE [LARGE SCALE GENOMIC DNA]</scope>
</reference>
<keyword evidence="2" id="KW-1185">Reference proteome</keyword>
<reference evidence="1 2" key="7">
    <citation type="journal article" date="1993" name="J. Gen. Virol.">
        <title>Identification of the gene encoding the major capsid protein of insect iridescent virus type 6 by polymerase chain reaction.</title>
        <authorList>
            <person name="Stohwasser R."/>
            <person name="Raab K."/>
            <person name="Schnitzler P."/>
            <person name="Janssen W."/>
            <person name="Darai G."/>
        </authorList>
    </citation>
    <scope>NUCLEOTIDE SEQUENCE [LARGE SCALE GENOMIC DNA]</scope>
</reference>
<reference evidence="1 2" key="13">
    <citation type="journal article" date="1998" name="Virus Genes">
        <title>Identification of a thymidylate synthase gene within the genome of Chilo iridescent virus.</title>
        <authorList>
            <person name="Muller K."/>
            <person name="Tidona C.A."/>
            <person name="Bahr U."/>
            <person name="Darai G."/>
        </authorList>
    </citation>
    <scope>NUCLEOTIDE SEQUENCE [LARGE SCALE GENOMIC DNA]</scope>
</reference>
<dbReference type="GeneID" id="1733143"/>
<evidence type="ECO:0000313" key="1">
    <source>
        <dbReference type="EMBL" id="AAK82175.1"/>
    </source>
</evidence>
<reference evidence="1 2" key="14">
    <citation type="journal article" date="1999" name="Virus Genes">
        <title>Identification of a gene cluster within the genome of Chilo iridescent virus encoding enzymes involved in viral DNA replication and processing.</title>
        <authorList>
            <person name="Muller K."/>
            <person name="Tidona C.A."/>
            <person name="Darai G."/>
        </authorList>
    </citation>
    <scope>NUCLEOTIDE SEQUENCE [LARGE SCALE GENOMIC DNA]</scope>
</reference>
<reference evidence="1 2" key="11">
    <citation type="journal article" date="1994" name="Virus Genes">
        <title>Chilo iridescent virus encodes a putative helicase belonging to a distinct family within the "DEAD/H" superfamily: implications for the evolution of large DNA viruses.</title>
        <authorList>
            <person name="Sonntag K.C."/>
            <person name="Schnitzler P."/>
            <person name="Koonin E.V."/>
            <person name="Darai G."/>
        </authorList>
    </citation>
    <scope>NUCLEOTIDE SEQUENCE [LARGE SCALE GENOMIC DNA]</scope>
</reference>
<dbReference type="RefSeq" id="NP_149777.1">
    <property type="nucleotide sequence ID" value="NC_003038.1"/>
</dbReference>
<organismHost>
    <name type="scientific">Chilo suppressalis</name>
    <name type="common">Asiatic rice borer moth</name>
    <dbReference type="NCBI Taxonomy" id="168631"/>
</organismHost>
<reference evidence="1 2" key="5">
    <citation type="journal article" date="1992" name="Virus Genes">
        <title>Identification and mapping of origins of DNA replication within the DNA sequences of the genome of insect iridescent virus type 6.</title>
        <authorList>
            <person name="Handermann M."/>
            <person name="Schnitzler P."/>
            <person name="Rosen-Wolff A."/>
            <person name="Raab K."/>
            <person name="Sonntag K.C."/>
            <person name="Darai G."/>
        </authorList>
    </citation>
    <scope>NUCLEOTIDE SEQUENCE [LARGE SCALE GENOMIC DNA]</scope>
</reference>
<organismHost>
    <name type="scientific">Gryllus campestris</name>
    <dbReference type="NCBI Taxonomy" id="58607"/>
</organismHost>